<gene>
    <name evidence="2" type="ORF">SAMN05216587_11326</name>
</gene>
<dbReference type="CDD" id="cd05252">
    <property type="entry name" value="CDP_GD_SDR_e"/>
    <property type="match status" value="1"/>
</dbReference>
<name>A0A1I0YFJ5_SELRU</name>
<reference evidence="2 3" key="1">
    <citation type="submission" date="2016-10" db="EMBL/GenBank/DDBJ databases">
        <authorList>
            <person name="de Groot N.N."/>
        </authorList>
    </citation>
    <scope>NUCLEOTIDE SEQUENCE [LARGE SCALE GENOMIC DNA]</scope>
    <source>
        <strain evidence="2 3">L14</strain>
    </source>
</reference>
<evidence type="ECO:0000259" key="1">
    <source>
        <dbReference type="Pfam" id="PF16363"/>
    </source>
</evidence>
<dbReference type="RefSeq" id="WP_074817090.1">
    <property type="nucleotide sequence ID" value="NZ_FOJX01000013.1"/>
</dbReference>
<dbReference type="Pfam" id="PF16363">
    <property type="entry name" value="GDP_Man_Dehyd"/>
    <property type="match status" value="1"/>
</dbReference>
<dbReference type="InterPro" id="IPR016040">
    <property type="entry name" value="NAD(P)-bd_dom"/>
</dbReference>
<dbReference type="AlphaFoldDB" id="A0A1I0YFJ5"/>
<accession>A0A1I0YFJ5</accession>
<sequence>METINFYRGKKVLLTGHGGFKGRWLSYWLAHMGAKVVGISLVPVLEEDKSLFSVIVEPFEESFFCDVRDLERLQHIFQYFCPDIVFHLAAQPIVLDSYRDPVGTYSTNVLGTVNLLECVRQTNSVKSVVNVTTDKVYENNEWEWGYRETDRLNGYDPYSNSKSCSELVTACFKRSFFDKSGVAVSTVRAGNVIGGGDFSPHRIIPDCIRAVCAGEKIKVRNPLSIRPYQHVLDPLYAYMMIAAKQYDNPQLAGCYNVGPEVSDCVTTEKLVNLFCKVWGEGAGWALAECANPQHEANFLRLDCSRIKETFGWQPVWNIEKAVEKTVEWAKAWRDGGDVVDVMDRQIAEFSCNCSSFLL</sequence>
<dbReference type="Gene3D" id="3.90.25.10">
    <property type="entry name" value="UDP-galactose 4-epimerase, domain 1"/>
    <property type="match status" value="1"/>
</dbReference>
<dbReference type="Gene3D" id="3.40.50.720">
    <property type="entry name" value="NAD(P)-binding Rossmann-like Domain"/>
    <property type="match status" value="1"/>
</dbReference>
<proteinExistence type="predicted"/>
<organism evidence="2 3">
    <name type="scientific">Selenomonas ruminantium</name>
    <dbReference type="NCBI Taxonomy" id="971"/>
    <lineage>
        <taxon>Bacteria</taxon>
        <taxon>Bacillati</taxon>
        <taxon>Bacillota</taxon>
        <taxon>Negativicutes</taxon>
        <taxon>Selenomonadales</taxon>
        <taxon>Selenomonadaceae</taxon>
        <taxon>Selenomonas</taxon>
    </lineage>
</organism>
<dbReference type="InterPro" id="IPR036291">
    <property type="entry name" value="NAD(P)-bd_dom_sf"/>
</dbReference>
<dbReference type="PANTHER" id="PTHR43000">
    <property type="entry name" value="DTDP-D-GLUCOSE 4,6-DEHYDRATASE-RELATED"/>
    <property type="match status" value="1"/>
</dbReference>
<feature type="domain" description="NAD(P)-binding" evidence="1">
    <location>
        <begin position="13"/>
        <end position="325"/>
    </location>
</feature>
<dbReference type="InterPro" id="IPR013445">
    <property type="entry name" value="CDP_4_6_deHydtase"/>
</dbReference>
<dbReference type="EMBL" id="FOJX01000013">
    <property type="protein sequence ID" value="SFB12185.1"/>
    <property type="molecule type" value="Genomic_DNA"/>
</dbReference>
<dbReference type="NCBIfam" id="TIGR02622">
    <property type="entry name" value="CDP_4_6_dhtase"/>
    <property type="match status" value="1"/>
</dbReference>
<protein>
    <submittedName>
        <fullName evidence="2">CDP-glucose 4,6-dehydratase</fullName>
    </submittedName>
</protein>
<evidence type="ECO:0000313" key="3">
    <source>
        <dbReference type="Proteomes" id="UP000183843"/>
    </source>
</evidence>
<evidence type="ECO:0000313" key="2">
    <source>
        <dbReference type="EMBL" id="SFB12185.1"/>
    </source>
</evidence>
<dbReference type="Proteomes" id="UP000183843">
    <property type="component" value="Unassembled WGS sequence"/>
</dbReference>
<dbReference type="SUPFAM" id="SSF51735">
    <property type="entry name" value="NAD(P)-binding Rossmann-fold domains"/>
    <property type="match status" value="1"/>
</dbReference>